<feature type="chain" id="PRO_5046919380" evidence="2">
    <location>
        <begin position="24"/>
        <end position="255"/>
    </location>
</feature>
<keyword evidence="4" id="KW-1185">Reference proteome</keyword>
<evidence type="ECO:0000313" key="4">
    <source>
        <dbReference type="Proteomes" id="UP001163739"/>
    </source>
</evidence>
<proteinExistence type="predicted"/>
<evidence type="ECO:0000313" key="3">
    <source>
        <dbReference type="EMBL" id="UZE97075.1"/>
    </source>
</evidence>
<reference evidence="3" key="1">
    <citation type="submission" date="2022-06" db="EMBL/GenBank/DDBJ databases">
        <title>Alkalimarinus sp. nov., isolated from gut of a Alitta virens.</title>
        <authorList>
            <person name="Yang A.I."/>
            <person name="Shin N.-R."/>
        </authorList>
    </citation>
    <scope>NUCLEOTIDE SEQUENCE</scope>
    <source>
        <strain evidence="3">A2M4</strain>
    </source>
</reference>
<dbReference type="RefSeq" id="WP_265048556.1">
    <property type="nucleotide sequence ID" value="NZ_CP100390.1"/>
</dbReference>
<accession>A0ABY6N4W0</accession>
<sequence>MNFILKPPLFAAGLILGSNIAIASALVEKTQIQINKATLKAAHSQQQINNLDEQTTESYYLYLEAMGRAKQIEAYNEQLRRLVSSQELELKDLAKQISSLEETDQAVLPLLANMQKMLGKFIVSDLPFLEEERSTRLARLQTLLNRADVSIAEKYRQILEAYQIEVEYGRTLEAYNAPLSTNGITRDVTFLKLGRVALYYQTADGKESGVWDNIEKDWKQLDSSYRWPIHKGIQLAMQQTVPELLNLPLTTVEMP</sequence>
<feature type="coiled-coil region" evidence="1">
    <location>
        <begin position="34"/>
        <end position="103"/>
    </location>
</feature>
<dbReference type="InterPro" id="IPR016866">
    <property type="entry name" value="UCP028069"/>
</dbReference>
<evidence type="ECO:0000256" key="2">
    <source>
        <dbReference type="SAM" id="SignalP"/>
    </source>
</evidence>
<dbReference type="PIRSF" id="PIRSF028069">
    <property type="entry name" value="UCP028069"/>
    <property type="match status" value="1"/>
</dbReference>
<organism evidence="3 4">
    <name type="scientific">Alkalimarinus alittae</name>
    <dbReference type="NCBI Taxonomy" id="2961619"/>
    <lineage>
        <taxon>Bacteria</taxon>
        <taxon>Pseudomonadati</taxon>
        <taxon>Pseudomonadota</taxon>
        <taxon>Gammaproteobacteria</taxon>
        <taxon>Alteromonadales</taxon>
        <taxon>Alteromonadaceae</taxon>
        <taxon>Alkalimarinus</taxon>
    </lineage>
</organism>
<keyword evidence="1" id="KW-0175">Coiled coil</keyword>
<keyword evidence="2" id="KW-0732">Signal</keyword>
<gene>
    <name evidence="3" type="ORF">NKI27_04815</name>
</gene>
<feature type="signal peptide" evidence="2">
    <location>
        <begin position="1"/>
        <end position="23"/>
    </location>
</feature>
<protein>
    <submittedName>
        <fullName evidence="3">DUF3450 domain-containing protein</fullName>
    </submittedName>
</protein>
<evidence type="ECO:0000256" key="1">
    <source>
        <dbReference type="SAM" id="Coils"/>
    </source>
</evidence>
<name>A0ABY6N4W0_9ALTE</name>
<dbReference type="Proteomes" id="UP001163739">
    <property type="component" value="Chromosome"/>
</dbReference>
<dbReference type="Pfam" id="PF11932">
    <property type="entry name" value="DUF3450"/>
    <property type="match status" value="1"/>
</dbReference>
<dbReference type="EMBL" id="CP100390">
    <property type="protein sequence ID" value="UZE97075.1"/>
    <property type="molecule type" value="Genomic_DNA"/>
</dbReference>